<dbReference type="OrthoDB" id="2416138at2759"/>
<feature type="compositionally biased region" description="Low complexity" evidence="2">
    <location>
        <begin position="13"/>
        <end position="30"/>
    </location>
</feature>
<dbReference type="Proteomes" id="UP000827284">
    <property type="component" value="Unassembled WGS sequence"/>
</dbReference>
<feature type="region of interest" description="Disordered" evidence="2">
    <location>
        <begin position="270"/>
        <end position="290"/>
    </location>
</feature>
<keyword evidence="4" id="KW-1185">Reference proteome</keyword>
<evidence type="ECO:0000256" key="1">
    <source>
        <dbReference type="SAM" id="Coils"/>
    </source>
</evidence>
<accession>A0A9P3LV81</accession>
<evidence type="ECO:0000256" key="2">
    <source>
        <dbReference type="SAM" id="MobiDB-lite"/>
    </source>
</evidence>
<name>A0A9P3LV81_9FUNG</name>
<sequence length="950" mass="104901">MAQVKTQRASLHPSGAVRSHSSSSIASSAPRPRRININLPKHAVTAAAFLSPDTGTSLLTPEKVRDERARYADLVAKNATSEALLKMPNVVTKPRSTEETDTDDSGVKCKIPTVPVAPLSNHRVSMDISFQSSSSSPNISQQSQRPSLDRRRTHHGTSSTASSPLHHPSSYYENEQEEMNARRSSMNPLAASFTPIPKQSQADTSASNKAQARRMTVDSKDSLITGLGITSPADLSSRQQQSSQPLSVNTRGLSSNNLIRQDRPIFITDSPLTATGSFPATTTGSDFNPEEFRNNIMQQISDKLETDLDRHFSQLVSATSSLPLSPATSDFKIGSPSNSSTGPSASEEATILQLRNLLRHTNSELDRLKDKNQELREVNHKLELKHLEAVHQVSRLQDFELNNQFLQSRVKELEASNSPLGSSVGSADSAPSGLGQRSINGANNHQISKLMQDIASLISERDALKIRAWELEKKPFSLPPHEARPAHFVDLENERSRLIEELGVKTVAMEELWNKNEALMVRAKEYEKRVWELEGQVAALEAECAALPRIRSDLVEMEARAVAADALVDKLQDMEGQVALVKNLQDRIQELETTNAELDHSNWDLSERLNIANNQHALLSKEFESFRSKDKDDRRIEFLTTRNRELETLLAEQSASGQPDFKAEFERASSELEKIKIRMPQLEGQAKQVALLRSKTLHLEKQIKTMEQLEPRLEEMQQLHERNLFLEGELGELEHLRAREMELEHELEDSKARLIQLETNKTRLNSFSGLKQLQQTRGRSGSVAQHGLPPLSHLLKQPTALDSSPESGEDSTDPTIKANGATLTHGHRSRPSLSLSQSMDALITEAPLSPCSPQREFPAAIASGTTSSTPSWPSGRSSMSMSHASHRMSTSSSTSTLVNHGGGILGQQLSFHHQQQGDLVQVSQAESAEVGGKEVGLQRQVFTAEPEVQI</sequence>
<feature type="compositionally biased region" description="Low complexity" evidence="2">
    <location>
        <begin position="334"/>
        <end position="346"/>
    </location>
</feature>
<gene>
    <name evidence="3" type="ORF">EMPS_04170</name>
</gene>
<feature type="coiled-coil region" evidence="1">
    <location>
        <begin position="351"/>
        <end position="416"/>
    </location>
</feature>
<feature type="compositionally biased region" description="Polar residues" evidence="2">
    <location>
        <begin position="416"/>
        <end position="426"/>
    </location>
</feature>
<feature type="compositionally biased region" description="Polar residues" evidence="2">
    <location>
        <begin position="245"/>
        <end position="255"/>
    </location>
</feature>
<dbReference type="AlphaFoldDB" id="A0A9P3LV81"/>
<feature type="compositionally biased region" description="Polar residues" evidence="2">
    <location>
        <begin position="197"/>
        <end position="210"/>
    </location>
</feature>
<feature type="compositionally biased region" description="Low complexity" evidence="2">
    <location>
        <begin position="129"/>
        <end position="146"/>
    </location>
</feature>
<feature type="region of interest" description="Disordered" evidence="2">
    <location>
        <begin position="862"/>
        <end position="897"/>
    </location>
</feature>
<feature type="region of interest" description="Disordered" evidence="2">
    <location>
        <begin position="326"/>
        <end position="348"/>
    </location>
</feature>
<feature type="coiled-coil region" evidence="1">
    <location>
        <begin position="574"/>
        <end position="601"/>
    </location>
</feature>
<feature type="coiled-coil region" evidence="1">
    <location>
        <begin position="447"/>
        <end position="474"/>
    </location>
</feature>
<evidence type="ECO:0000313" key="3">
    <source>
        <dbReference type="EMBL" id="GJJ71813.1"/>
    </source>
</evidence>
<organism evidence="3 4">
    <name type="scientific">Entomortierella parvispora</name>
    <dbReference type="NCBI Taxonomy" id="205924"/>
    <lineage>
        <taxon>Eukaryota</taxon>
        <taxon>Fungi</taxon>
        <taxon>Fungi incertae sedis</taxon>
        <taxon>Mucoromycota</taxon>
        <taxon>Mortierellomycotina</taxon>
        <taxon>Mortierellomycetes</taxon>
        <taxon>Mortierellales</taxon>
        <taxon>Mortierellaceae</taxon>
        <taxon>Entomortierella</taxon>
    </lineage>
</organism>
<comment type="caution">
    <text evidence="3">The sequence shown here is derived from an EMBL/GenBank/DDBJ whole genome shotgun (WGS) entry which is preliminary data.</text>
</comment>
<feature type="region of interest" description="Disordered" evidence="2">
    <location>
        <begin position="129"/>
        <end position="255"/>
    </location>
</feature>
<feature type="region of interest" description="Disordered" evidence="2">
    <location>
        <begin position="795"/>
        <end position="834"/>
    </location>
</feature>
<feature type="region of interest" description="Disordered" evidence="2">
    <location>
        <begin position="416"/>
        <end position="440"/>
    </location>
</feature>
<reference evidence="3" key="1">
    <citation type="submission" date="2021-11" db="EMBL/GenBank/DDBJ databases">
        <authorList>
            <person name="Herlambang A."/>
            <person name="Guo Y."/>
            <person name="Takashima Y."/>
            <person name="Nishizawa T."/>
        </authorList>
    </citation>
    <scope>NUCLEOTIDE SEQUENCE</scope>
    <source>
        <strain evidence="3">E1425</strain>
    </source>
</reference>
<proteinExistence type="predicted"/>
<evidence type="ECO:0000313" key="4">
    <source>
        <dbReference type="Proteomes" id="UP000827284"/>
    </source>
</evidence>
<feature type="region of interest" description="Disordered" evidence="2">
    <location>
        <begin position="1"/>
        <end position="34"/>
    </location>
</feature>
<feature type="coiled-coil region" evidence="1">
    <location>
        <begin position="509"/>
        <end position="543"/>
    </location>
</feature>
<reference evidence="3" key="2">
    <citation type="journal article" date="2022" name="Microbiol. Resour. Announc.">
        <title>Whole-Genome Sequence of Entomortierella parvispora E1425, a Mucoromycotan Fungus Associated with Burkholderiaceae-Related Endosymbiotic Bacteria.</title>
        <authorList>
            <person name="Herlambang A."/>
            <person name="Guo Y."/>
            <person name="Takashima Y."/>
            <person name="Narisawa K."/>
            <person name="Ohta H."/>
            <person name="Nishizawa T."/>
        </authorList>
    </citation>
    <scope>NUCLEOTIDE SEQUENCE</scope>
    <source>
        <strain evidence="3">E1425</strain>
    </source>
</reference>
<feature type="coiled-coil region" evidence="1">
    <location>
        <begin position="716"/>
        <end position="760"/>
    </location>
</feature>
<dbReference type="EMBL" id="BQFW01000006">
    <property type="protein sequence ID" value="GJJ71813.1"/>
    <property type="molecule type" value="Genomic_DNA"/>
</dbReference>
<feature type="compositionally biased region" description="Low complexity" evidence="2">
    <location>
        <begin position="862"/>
        <end position="896"/>
    </location>
</feature>
<feature type="compositionally biased region" description="Polar residues" evidence="2">
    <location>
        <begin position="270"/>
        <end position="286"/>
    </location>
</feature>
<protein>
    <submittedName>
        <fullName evidence="3">Uncharacterized protein</fullName>
    </submittedName>
</protein>
<keyword evidence="1" id="KW-0175">Coiled coil</keyword>